<dbReference type="SMART" id="SM00121">
    <property type="entry name" value="IB"/>
    <property type="match status" value="1"/>
</dbReference>
<keyword evidence="4" id="KW-1015">Disulfide bond</keyword>
<evidence type="ECO:0000313" key="11">
    <source>
        <dbReference type="RefSeq" id="XP_014666958.1"/>
    </source>
</evidence>
<dbReference type="Pfam" id="PF07679">
    <property type="entry name" value="I-set"/>
    <property type="match status" value="1"/>
</dbReference>
<evidence type="ECO:0000256" key="1">
    <source>
        <dbReference type="ARBA" id="ARBA00004613"/>
    </source>
</evidence>
<keyword evidence="5" id="KW-0393">Immunoglobulin domain</keyword>
<dbReference type="InterPro" id="IPR000867">
    <property type="entry name" value="IGFBP-like"/>
</dbReference>
<evidence type="ECO:0000313" key="12">
    <source>
        <dbReference type="RefSeq" id="XP_014666959.1"/>
    </source>
</evidence>
<dbReference type="PANTHER" id="PTHR14186:SF19">
    <property type="entry name" value="INSULIN-LIKE GROWTH FACTOR-BINDING PROTEIN 7"/>
    <property type="match status" value="1"/>
</dbReference>
<keyword evidence="9" id="KW-1185">Reference proteome</keyword>
<evidence type="ECO:0000256" key="6">
    <source>
        <dbReference type="SAM" id="SignalP"/>
    </source>
</evidence>
<evidence type="ECO:0000256" key="2">
    <source>
        <dbReference type="ARBA" id="ARBA00022525"/>
    </source>
</evidence>
<keyword evidence="3 6" id="KW-0732">Signal</keyword>
<evidence type="ECO:0000256" key="3">
    <source>
        <dbReference type="ARBA" id="ARBA00022729"/>
    </source>
</evidence>
<evidence type="ECO:0000259" key="8">
    <source>
        <dbReference type="PROSITE" id="PS51323"/>
    </source>
</evidence>
<evidence type="ECO:0000256" key="4">
    <source>
        <dbReference type="ARBA" id="ARBA00023157"/>
    </source>
</evidence>
<dbReference type="PROSITE" id="PS51323">
    <property type="entry name" value="IGFBP_N_2"/>
    <property type="match status" value="1"/>
</dbReference>
<gene>
    <name evidence="10 11 12 13" type="primary">LOC106808661</name>
</gene>
<dbReference type="Gene3D" id="2.60.40.10">
    <property type="entry name" value="Immunoglobulins"/>
    <property type="match status" value="1"/>
</dbReference>
<dbReference type="RefSeq" id="XP_014666960.1">
    <property type="nucleotide sequence ID" value="XM_014811474.1"/>
</dbReference>
<evidence type="ECO:0000259" key="7">
    <source>
        <dbReference type="PROSITE" id="PS50835"/>
    </source>
</evidence>
<evidence type="ECO:0000256" key="5">
    <source>
        <dbReference type="ARBA" id="ARBA00023319"/>
    </source>
</evidence>
<dbReference type="InterPro" id="IPR013098">
    <property type="entry name" value="Ig_I-set"/>
</dbReference>
<dbReference type="InterPro" id="IPR003598">
    <property type="entry name" value="Ig_sub2"/>
</dbReference>
<feature type="chain" id="PRO_5045022200" evidence="6">
    <location>
        <begin position="19"/>
        <end position="237"/>
    </location>
</feature>
<dbReference type="Gene3D" id="4.10.40.20">
    <property type="match status" value="1"/>
</dbReference>
<dbReference type="SUPFAM" id="SSF48726">
    <property type="entry name" value="Immunoglobulin"/>
    <property type="match status" value="1"/>
</dbReference>
<dbReference type="SMART" id="SM00409">
    <property type="entry name" value="IG"/>
    <property type="match status" value="1"/>
</dbReference>
<dbReference type="InterPro" id="IPR007110">
    <property type="entry name" value="Ig-like_dom"/>
</dbReference>
<dbReference type="InterPro" id="IPR013783">
    <property type="entry name" value="Ig-like_fold"/>
</dbReference>
<dbReference type="InterPro" id="IPR002350">
    <property type="entry name" value="Kazal_dom"/>
</dbReference>
<keyword evidence="2" id="KW-0964">Secreted</keyword>
<accession>A0ABM1E436</accession>
<dbReference type="InterPro" id="IPR009030">
    <property type="entry name" value="Growth_fac_rcpt_cys_sf"/>
</dbReference>
<dbReference type="PANTHER" id="PTHR14186">
    <property type="entry name" value="INSULIN-LIKE GROWTH FACTOR BINDING PROTEIN-RELATED"/>
    <property type="match status" value="1"/>
</dbReference>
<reference evidence="10 11" key="1">
    <citation type="submission" date="2025-05" db="UniProtKB">
        <authorList>
            <consortium name="RefSeq"/>
        </authorList>
    </citation>
    <scope>IDENTIFICATION</scope>
</reference>
<feature type="domain" description="Ig-like" evidence="7">
    <location>
        <begin position="131"/>
        <end position="233"/>
    </location>
</feature>
<evidence type="ECO:0000313" key="13">
    <source>
        <dbReference type="RefSeq" id="XP_014666960.1"/>
    </source>
</evidence>
<dbReference type="Proteomes" id="UP000695022">
    <property type="component" value="Unplaced"/>
</dbReference>
<dbReference type="Gene3D" id="3.30.60.30">
    <property type="match status" value="1"/>
</dbReference>
<proteinExistence type="predicted"/>
<name>A0ABM1E436_PRICU</name>
<evidence type="ECO:0000313" key="9">
    <source>
        <dbReference type="Proteomes" id="UP000695022"/>
    </source>
</evidence>
<dbReference type="SMART" id="SM00408">
    <property type="entry name" value="IGc2"/>
    <property type="match status" value="1"/>
</dbReference>
<dbReference type="RefSeq" id="XP_014666959.1">
    <property type="nucleotide sequence ID" value="XM_014811473.1"/>
</dbReference>
<feature type="domain" description="IGFBP N-terminal" evidence="8">
    <location>
        <begin position="17"/>
        <end position="89"/>
    </location>
</feature>
<dbReference type="SMART" id="SM00280">
    <property type="entry name" value="KAZAL"/>
    <property type="match status" value="1"/>
</dbReference>
<dbReference type="RefSeq" id="XP_014666957.1">
    <property type="nucleotide sequence ID" value="XM_014811471.1"/>
</dbReference>
<dbReference type="InterPro" id="IPR036058">
    <property type="entry name" value="Kazal_dom_sf"/>
</dbReference>
<feature type="signal peptide" evidence="6">
    <location>
        <begin position="1"/>
        <end position="18"/>
    </location>
</feature>
<evidence type="ECO:0000313" key="10">
    <source>
        <dbReference type="RefSeq" id="XP_014666957.1"/>
    </source>
</evidence>
<dbReference type="CDD" id="cd00104">
    <property type="entry name" value="KAZAL_FS"/>
    <property type="match status" value="1"/>
</dbReference>
<dbReference type="InterPro" id="IPR036179">
    <property type="entry name" value="Ig-like_dom_sf"/>
</dbReference>
<dbReference type="PROSITE" id="PS50835">
    <property type="entry name" value="IG_LIKE"/>
    <property type="match status" value="1"/>
</dbReference>
<dbReference type="RefSeq" id="XP_014666958.1">
    <property type="nucleotide sequence ID" value="XM_014811472.1"/>
</dbReference>
<dbReference type="Pfam" id="PF00219">
    <property type="entry name" value="IGFBP"/>
    <property type="match status" value="1"/>
</dbReference>
<sequence>MKWLMLAMVCAAVGTALSRDCGPCDEQKCRVPRDCEAGLVKDACDCCYVCAMREGQPCDDEYKCGDDLACRYREDYPAEEAKQTVCFCKHEEVLCGENGKTYKNLCELMEESYRNHEKVKIAKRGPCATAPWIATPPTDVLDLSGDDIILTCEAMGYPIPLVEWSFTSASGEVVYLPKDDDHIAVQARGGPEQFEVTSWVQIHGVRASDEGTYACHAQNELGTAEAAARVRLSHRND</sequence>
<comment type="subcellular location">
    <subcellularLocation>
        <location evidence="1">Secreted</location>
    </subcellularLocation>
</comment>
<protein>
    <submittedName>
        <fullName evidence="10 11">Insulin-like growth factor-binding protein-related protein 1</fullName>
    </submittedName>
</protein>
<organism evidence="9 10">
    <name type="scientific">Priapulus caudatus</name>
    <name type="common">Priapulid worm</name>
    <dbReference type="NCBI Taxonomy" id="37621"/>
    <lineage>
        <taxon>Eukaryota</taxon>
        <taxon>Metazoa</taxon>
        <taxon>Ecdysozoa</taxon>
        <taxon>Scalidophora</taxon>
        <taxon>Priapulida</taxon>
        <taxon>Priapulimorpha</taxon>
        <taxon>Priapulimorphida</taxon>
        <taxon>Priapulidae</taxon>
        <taxon>Priapulus</taxon>
    </lineage>
</organism>
<dbReference type="InterPro" id="IPR003599">
    <property type="entry name" value="Ig_sub"/>
</dbReference>
<dbReference type="Pfam" id="PF07648">
    <property type="entry name" value="Kazal_2"/>
    <property type="match status" value="1"/>
</dbReference>
<dbReference type="InterPro" id="IPR011390">
    <property type="entry name" value="IGFBP_rP_mac25"/>
</dbReference>
<dbReference type="SUPFAM" id="SSF100895">
    <property type="entry name" value="Kazal-type serine protease inhibitors"/>
    <property type="match status" value="1"/>
</dbReference>
<dbReference type="SUPFAM" id="SSF57184">
    <property type="entry name" value="Growth factor receptor domain"/>
    <property type="match status" value="1"/>
</dbReference>
<dbReference type="GeneID" id="106808661"/>